<dbReference type="RefSeq" id="WP_167797211.1">
    <property type="nucleotide sequence ID" value="NZ_CM007717.1"/>
</dbReference>
<name>A0AAE6Y9A2_STRAT</name>
<dbReference type="EMBL" id="CP050692">
    <property type="protein sequence ID" value="QIT45271.1"/>
    <property type="molecule type" value="Genomic_DNA"/>
</dbReference>
<dbReference type="AlphaFoldDB" id="A0AAE6Y9A2"/>
<dbReference type="Proteomes" id="UP000502504">
    <property type="component" value="Chromosome"/>
</dbReference>
<protein>
    <recommendedName>
        <fullName evidence="3">FXSXX-COOH protein</fullName>
    </recommendedName>
</protein>
<evidence type="ECO:0000313" key="2">
    <source>
        <dbReference type="Proteomes" id="UP000502504"/>
    </source>
</evidence>
<evidence type="ECO:0008006" key="3">
    <source>
        <dbReference type="Google" id="ProtNLM"/>
    </source>
</evidence>
<proteinExistence type="predicted"/>
<sequence length="56" mass="5914">MAAVESSLVDLAGVSLETLRSIDDRILAASVRELLPEIDRQSASVSGIDGGVMRSR</sequence>
<organism evidence="1 2">
    <name type="scientific">Streptomyces antibioticus</name>
    <dbReference type="NCBI Taxonomy" id="1890"/>
    <lineage>
        <taxon>Bacteria</taxon>
        <taxon>Bacillati</taxon>
        <taxon>Actinomycetota</taxon>
        <taxon>Actinomycetes</taxon>
        <taxon>Kitasatosporales</taxon>
        <taxon>Streptomycetaceae</taxon>
        <taxon>Streptomyces</taxon>
    </lineage>
</organism>
<evidence type="ECO:0000313" key="1">
    <source>
        <dbReference type="EMBL" id="QIT45271.1"/>
    </source>
</evidence>
<reference evidence="1 2" key="1">
    <citation type="submission" date="2020-03" db="EMBL/GenBank/DDBJ databases">
        <title>Is there a link between lipid content and antibiotic production in Streptomyces?</title>
        <authorList>
            <person name="David M."/>
            <person name="Lejeune C."/>
            <person name="Abreu S."/>
            <person name="Thibessard A."/>
            <person name="Leblond P."/>
            <person name="Chaminade P."/>
            <person name="Virolle M.-J."/>
        </authorList>
    </citation>
    <scope>NUCLEOTIDE SEQUENCE [LARGE SCALE GENOMIC DNA]</scope>
    <source>
        <strain evidence="1 2">DSM 41481</strain>
    </source>
</reference>
<gene>
    <name evidence="1" type="ORF">HCX60_18345</name>
</gene>
<accession>A0AAE6Y9A2</accession>